<organism evidence="2">
    <name type="scientific">Noctiluca scintillans</name>
    <name type="common">Sea sparkle</name>
    <name type="synonym">Red tide dinoflagellate</name>
    <dbReference type="NCBI Taxonomy" id="2966"/>
    <lineage>
        <taxon>Eukaryota</taxon>
        <taxon>Sar</taxon>
        <taxon>Alveolata</taxon>
        <taxon>Dinophyceae</taxon>
        <taxon>Noctilucales</taxon>
        <taxon>Noctilucaceae</taxon>
        <taxon>Noctiluca</taxon>
    </lineage>
</organism>
<proteinExistence type="predicted"/>
<feature type="region of interest" description="Disordered" evidence="1">
    <location>
        <begin position="56"/>
        <end position="89"/>
    </location>
</feature>
<dbReference type="EMBL" id="HBFQ01034273">
    <property type="protein sequence ID" value="CAD8849815.1"/>
    <property type="molecule type" value="Transcribed_RNA"/>
</dbReference>
<reference evidence="2" key="1">
    <citation type="submission" date="2021-01" db="EMBL/GenBank/DDBJ databases">
        <authorList>
            <person name="Corre E."/>
            <person name="Pelletier E."/>
            <person name="Niang G."/>
            <person name="Scheremetjew M."/>
            <person name="Finn R."/>
            <person name="Kale V."/>
            <person name="Holt S."/>
            <person name="Cochrane G."/>
            <person name="Meng A."/>
            <person name="Brown T."/>
            <person name="Cohen L."/>
        </authorList>
    </citation>
    <scope>NUCLEOTIDE SEQUENCE</scope>
</reference>
<protein>
    <submittedName>
        <fullName evidence="2">Uncharacterized protein</fullName>
    </submittedName>
</protein>
<evidence type="ECO:0000256" key="1">
    <source>
        <dbReference type="SAM" id="MobiDB-lite"/>
    </source>
</evidence>
<sequence>MRIARGCTRSQWDAAAVTSIFDDARRHIMVARSKSTSWTRKSIPLWRRLYTSGTSRSSINVHTSDQDPRTSRDGQPPCEPEAERNTATGTYFYHHQLQQRANMFKQKFPKPDSEEIAKHTGHLRRALSSGMAWLK</sequence>
<name>A0A7S1ACM1_NOCSC</name>
<gene>
    <name evidence="2" type="ORF">NSCI0253_LOCUS24165</name>
</gene>
<accession>A0A7S1ACM1</accession>
<evidence type="ECO:0000313" key="2">
    <source>
        <dbReference type="EMBL" id="CAD8849815.1"/>
    </source>
</evidence>
<dbReference type="AlphaFoldDB" id="A0A7S1ACM1"/>